<feature type="domain" description="TRADD-like N-terminal" evidence="2">
    <location>
        <begin position="139"/>
        <end position="202"/>
    </location>
</feature>
<dbReference type="Gene3D" id="2.160.20.80">
    <property type="entry name" value="E3 ubiquitin-protein ligase SopA"/>
    <property type="match status" value="1"/>
</dbReference>
<dbReference type="SUPFAM" id="SSF141571">
    <property type="entry name" value="Pentapeptide repeat-like"/>
    <property type="match status" value="1"/>
</dbReference>
<name>F4Y1P6_9CYAN</name>
<dbReference type="HOGENOM" id="CLU_628080_0_0_3"/>
<dbReference type="PANTHER" id="PTHR47485:SF1">
    <property type="entry name" value="THYLAKOID LUMENAL 17.4 KDA PROTEIN, CHLOROPLASTIC"/>
    <property type="match status" value="1"/>
</dbReference>
<keyword evidence="1" id="KW-0677">Repeat</keyword>
<sequence length="383" mass="42288">MKDCSPGKKNKKLTITASSEGIEKAESALIRLGFESKSKFAKSQLIGRTTVTKFFQSKPIQLDSFKRICQALKLNWREIAEIAEENRSEPLSRNDGSRSELVEGMQQGQALRRKVTVIDKKSQTIKAVIVLEGHIDSVENLDFIQSILRAYSGDSINIIDIEPGSIRLIVEGSPEDIERLRSCIESGELKELRGFPVQDIEILSTSSEDDQNNEFDQKWRLVEEIASRGAVGRDLNGVDLSDADLSDANLIGADLSEADLSSADLIRANLKDANLIFADLTEADLSEADLSEAYLSGAYLSSANLSHAYLRGAYLIYADLSDAYLIYADLSDAKLSRAIVNKSRFGNNLGIDESMKLDLIKREAIFHDSFPGDSSKSLTPIKR</sequence>
<dbReference type="RefSeq" id="WP_008190049.1">
    <property type="nucleotide sequence ID" value="NZ_GL890970.1"/>
</dbReference>
<dbReference type="PANTHER" id="PTHR47485">
    <property type="entry name" value="THYLAKOID LUMENAL 17.4 KDA PROTEIN, CHLOROPLASTIC"/>
    <property type="match status" value="1"/>
</dbReference>
<keyword evidence="4" id="KW-1185">Reference proteome</keyword>
<evidence type="ECO:0000313" key="4">
    <source>
        <dbReference type="Proteomes" id="UP000003959"/>
    </source>
</evidence>
<accession>F4Y1P6</accession>
<dbReference type="AlphaFoldDB" id="F4Y1P6"/>
<dbReference type="EMBL" id="GL890970">
    <property type="protein sequence ID" value="EGJ29188.1"/>
    <property type="molecule type" value="Genomic_DNA"/>
</dbReference>
<dbReference type="Pfam" id="PF20694">
    <property type="entry name" value="TRADD-like_N"/>
    <property type="match status" value="1"/>
</dbReference>
<proteinExistence type="predicted"/>
<evidence type="ECO:0000259" key="2">
    <source>
        <dbReference type="Pfam" id="PF20694"/>
    </source>
</evidence>
<dbReference type="OrthoDB" id="449895at2"/>
<protein>
    <submittedName>
        <fullName evidence="3">Uncharacterized low-complexity protein</fullName>
    </submittedName>
</protein>
<dbReference type="InterPro" id="IPR001646">
    <property type="entry name" value="5peptide_repeat"/>
</dbReference>
<organism evidence="3 4">
    <name type="scientific">Moorena producens 3L</name>
    <dbReference type="NCBI Taxonomy" id="489825"/>
    <lineage>
        <taxon>Bacteria</taxon>
        <taxon>Bacillati</taxon>
        <taxon>Cyanobacteriota</taxon>
        <taxon>Cyanophyceae</taxon>
        <taxon>Coleofasciculales</taxon>
        <taxon>Coleofasciculaceae</taxon>
        <taxon>Moorena</taxon>
    </lineage>
</organism>
<reference evidence="4" key="1">
    <citation type="journal article" date="2011" name="Proc. Natl. Acad. Sci. U.S.A.">
        <title>Genomic insights into the physiology and ecology of the marine filamentous cyanobacterium Lyngbya majuscula.</title>
        <authorList>
            <person name="Jones A.C."/>
            <person name="Monroe E.A."/>
            <person name="Podell S."/>
            <person name="Hess W.R."/>
            <person name="Klages S."/>
            <person name="Esquenazi E."/>
            <person name="Niessen S."/>
            <person name="Hoover H."/>
            <person name="Rothmann M."/>
            <person name="Lasken R.S."/>
            <person name="Yates J.R.III."/>
            <person name="Reinhardt R."/>
            <person name="Kube M."/>
            <person name="Burkart M.D."/>
            <person name="Allen E.E."/>
            <person name="Dorrestein P.C."/>
            <person name="Gerwick W.H."/>
            <person name="Gerwick L."/>
        </authorList>
    </citation>
    <scope>NUCLEOTIDE SEQUENCE [LARGE SCALE GENOMIC DNA]</scope>
    <source>
        <strain evidence="4">3L</strain>
    </source>
</reference>
<dbReference type="InterPro" id="IPR049341">
    <property type="entry name" value="TRADD-like_N"/>
</dbReference>
<gene>
    <name evidence="3" type="ORF">LYNGBM3L_66750</name>
</gene>
<dbReference type="Pfam" id="PF00805">
    <property type="entry name" value="Pentapeptide"/>
    <property type="match status" value="1"/>
</dbReference>
<evidence type="ECO:0000256" key="1">
    <source>
        <dbReference type="ARBA" id="ARBA00022737"/>
    </source>
</evidence>
<evidence type="ECO:0000313" key="3">
    <source>
        <dbReference type="EMBL" id="EGJ29188.1"/>
    </source>
</evidence>
<dbReference type="Proteomes" id="UP000003959">
    <property type="component" value="Unassembled WGS sequence"/>
</dbReference>
<dbReference type="eggNOG" id="COG1357">
    <property type="taxonomic scope" value="Bacteria"/>
</dbReference>